<evidence type="ECO:0000313" key="1">
    <source>
        <dbReference type="EMBL" id="KAI4341122.1"/>
    </source>
</evidence>
<comment type="caution">
    <text evidence="1">The sequence shown here is derived from an EMBL/GenBank/DDBJ whole genome shotgun (WGS) entry which is preliminary data.</text>
</comment>
<gene>
    <name evidence="1" type="ORF">MLD38_025883</name>
</gene>
<name>A0ACB9NXS6_9MYRT</name>
<proteinExistence type="predicted"/>
<sequence length="149" mass="16501">MLPVEGDDERGTGIGCVCRAGQNSEPVVSLCRLSVPLLKHRYPDYLRPFHAYDDGNLSWPWLEAEAATLSMHMRAIPEAYSAASPTSCHPRDHGSSSGVEVIQELSPVLFMSMKSTEPFLNKSYHLGLKTTIKDAGFIDVNLFLTDPRH</sequence>
<accession>A0ACB9NXS6</accession>
<dbReference type="Proteomes" id="UP001057402">
    <property type="component" value="Chromosome 7"/>
</dbReference>
<evidence type="ECO:0000313" key="2">
    <source>
        <dbReference type="Proteomes" id="UP001057402"/>
    </source>
</evidence>
<dbReference type="EMBL" id="CM042886">
    <property type="protein sequence ID" value="KAI4341122.1"/>
    <property type="molecule type" value="Genomic_DNA"/>
</dbReference>
<organism evidence="1 2">
    <name type="scientific">Melastoma candidum</name>
    <dbReference type="NCBI Taxonomy" id="119954"/>
    <lineage>
        <taxon>Eukaryota</taxon>
        <taxon>Viridiplantae</taxon>
        <taxon>Streptophyta</taxon>
        <taxon>Embryophyta</taxon>
        <taxon>Tracheophyta</taxon>
        <taxon>Spermatophyta</taxon>
        <taxon>Magnoliopsida</taxon>
        <taxon>eudicotyledons</taxon>
        <taxon>Gunneridae</taxon>
        <taxon>Pentapetalae</taxon>
        <taxon>rosids</taxon>
        <taxon>malvids</taxon>
        <taxon>Myrtales</taxon>
        <taxon>Melastomataceae</taxon>
        <taxon>Melastomatoideae</taxon>
        <taxon>Melastomateae</taxon>
        <taxon>Melastoma</taxon>
    </lineage>
</organism>
<reference evidence="2" key="1">
    <citation type="journal article" date="2023" name="Front. Plant Sci.">
        <title>Chromosomal-level genome assembly of Melastoma candidum provides insights into trichome evolution.</title>
        <authorList>
            <person name="Zhong Y."/>
            <person name="Wu W."/>
            <person name="Sun C."/>
            <person name="Zou P."/>
            <person name="Liu Y."/>
            <person name="Dai S."/>
            <person name="Zhou R."/>
        </authorList>
    </citation>
    <scope>NUCLEOTIDE SEQUENCE [LARGE SCALE GENOMIC DNA]</scope>
</reference>
<keyword evidence="2" id="KW-1185">Reference proteome</keyword>
<protein>
    <submittedName>
        <fullName evidence="1">Uncharacterized protein</fullName>
    </submittedName>
</protein>